<accession>A0AAV3X7X0</accession>
<dbReference type="AlphaFoldDB" id="A0AAV3X7X0"/>
<proteinExistence type="predicted"/>
<organism evidence="1 2">
    <name type="scientific">Microseira wollei NIES-4236</name>
    <dbReference type="NCBI Taxonomy" id="2530354"/>
    <lineage>
        <taxon>Bacteria</taxon>
        <taxon>Bacillati</taxon>
        <taxon>Cyanobacteriota</taxon>
        <taxon>Cyanophyceae</taxon>
        <taxon>Oscillatoriophycideae</taxon>
        <taxon>Aerosakkonematales</taxon>
        <taxon>Aerosakkonemataceae</taxon>
        <taxon>Microseira</taxon>
    </lineage>
</organism>
<evidence type="ECO:0000313" key="1">
    <source>
        <dbReference type="EMBL" id="GET38269.1"/>
    </source>
</evidence>
<gene>
    <name evidence="1" type="ORF">MiSe_30250</name>
</gene>
<protein>
    <submittedName>
        <fullName evidence="1">Uncharacterized protein</fullName>
    </submittedName>
</protein>
<reference evidence="1" key="1">
    <citation type="submission" date="2019-10" db="EMBL/GenBank/DDBJ databases">
        <title>Draft genome sequece of Microseira wollei NIES-4236.</title>
        <authorList>
            <person name="Yamaguchi H."/>
            <person name="Suzuki S."/>
            <person name="Kawachi M."/>
        </authorList>
    </citation>
    <scope>NUCLEOTIDE SEQUENCE</scope>
    <source>
        <strain evidence="1">NIES-4236</strain>
    </source>
</reference>
<comment type="caution">
    <text evidence="1">The sequence shown here is derived from an EMBL/GenBank/DDBJ whole genome shotgun (WGS) entry which is preliminary data.</text>
</comment>
<dbReference type="Proteomes" id="UP001050975">
    <property type="component" value="Unassembled WGS sequence"/>
</dbReference>
<sequence>MKQEIEHPNGSDILTELQRGKLMIVNARKRNGLILYKDFHAEFAGPGSAVGGSFDMACQRVLPVGNFSLLEPESDEDRQKAYLIRRQWIRFTKQVTDEPQPIQRAQKILTQFEAFFDSQTVAMMPDEAFARLVGVLPQTVHMVRRSGGDSDGSRR</sequence>
<evidence type="ECO:0000313" key="2">
    <source>
        <dbReference type="Proteomes" id="UP001050975"/>
    </source>
</evidence>
<dbReference type="EMBL" id="BLAY01000042">
    <property type="protein sequence ID" value="GET38269.1"/>
    <property type="molecule type" value="Genomic_DNA"/>
</dbReference>
<keyword evidence="2" id="KW-1185">Reference proteome</keyword>
<dbReference type="RefSeq" id="WP_226581225.1">
    <property type="nucleotide sequence ID" value="NZ_BLAY01000042.1"/>
</dbReference>
<name>A0AAV3X7X0_9CYAN</name>